<dbReference type="SUPFAM" id="SSF51905">
    <property type="entry name" value="FAD/NAD(P)-binding domain"/>
    <property type="match status" value="1"/>
</dbReference>
<keyword evidence="3" id="KW-1185">Reference proteome</keyword>
<protein>
    <submittedName>
        <fullName evidence="2">FAD-dependent monooxygenase</fullName>
    </submittedName>
</protein>
<dbReference type="PANTHER" id="PTHR43422">
    <property type="entry name" value="THIAMINE THIAZOLE SYNTHASE"/>
    <property type="match status" value="1"/>
</dbReference>
<dbReference type="Pfam" id="PF01494">
    <property type="entry name" value="FAD_binding_3"/>
    <property type="match status" value="1"/>
</dbReference>
<evidence type="ECO:0000313" key="2">
    <source>
        <dbReference type="EMBL" id="MDJ1131920.1"/>
    </source>
</evidence>
<proteinExistence type="predicted"/>
<dbReference type="InterPro" id="IPR002938">
    <property type="entry name" value="FAD-bd"/>
</dbReference>
<dbReference type="InterPro" id="IPR036188">
    <property type="entry name" value="FAD/NAD-bd_sf"/>
</dbReference>
<feature type="domain" description="FAD-binding" evidence="1">
    <location>
        <begin position="6"/>
        <end position="339"/>
    </location>
</feature>
<dbReference type="Proteomes" id="UP001214441">
    <property type="component" value="Unassembled WGS sequence"/>
</dbReference>
<dbReference type="PRINTS" id="PR00420">
    <property type="entry name" value="RNGMNOXGNASE"/>
</dbReference>
<comment type="caution">
    <text evidence="2">The sequence shown here is derived from an EMBL/GenBank/DDBJ whole genome shotgun (WGS) entry which is preliminary data.</text>
</comment>
<keyword evidence="2" id="KW-0503">Monooxygenase</keyword>
<dbReference type="GO" id="GO:0004497">
    <property type="term" value="F:monooxygenase activity"/>
    <property type="evidence" value="ECO:0007669"/>
    <property type="project" value="UniProtKB-KW"/>
</dbReference>
<reference evidence="2 3" key="1">
    <citation type="submission" date="2023-05" db="EMBL/GenBank/DDBJ databases">
        <title>Streptantibioticus silvisoli sp. nov., acidotolerant actinomycetes 1 from pine litter.</title>
        <authorList>
            <person name="Swiecimska M."/>
            <person name="Golinska P."/>
            <person name="Sangal V."/>
            <person name="Wachnowicz B."/>
            <person name="Goodfellow M."/>
        </authorList>
    </citation>
    <scope>NUCLEOTIDE SEQUENCE [LARGE SCALE GENOMIC DNA]</scope>
    <source>
        <strain evidence="2 3">DSM 42109</strain>
    </source>
</reference>
<name>A0ABT6ZS89_9ACTN</name>
<dbReference type="RefSeq" id="WP_274044366.1">
    <property type="nucleotide sequence ID" value="NZ_JANCPR020000006.1"/>
</dbReference>
<dbReference type="PANTHER" id="PTHR43422:SF3">
    <property type="entry name" value="THIAMINE THIAZOLE SYNTHASE"/>
    <property type="match status" value="1"/>
</dbReference>
<dbReference type="EMBL" id="JANCPR020000006">
    <property type="protein sequence ID" value="MDJ1131920.1"/>
    <property type="molecule type" value="Genomic_DNA"/>
</dbReference>
<accession>A0ABT6ZS89</accession>
<dbReference type="Gene3D" id="3.50.50.60">
    <property type="entry name" value="FAD/NAD(P)-binding domain"/>
    <property type="match status" value="1"/>
</dbReference>
<gene>
    <name evidence="2" type="ORF">NMN56_008140</name>
</gene>
<sequence>MHQGTAIVIGAGICGLTTAAVLSQHFDAVVLVERAQLPEDSSPRRGTPQARHVHGLLARGAEHLEALFPGLREELRSGGAPVFDHGSARTQVWAGTLPAATIGIEVQTAHRDDLEAAIRRRVLNLPRVTVRDGTAVEGLHMDADNRRVDGVVISCGGEQELLEAALVVDASGRASRLPDWLQQVRYPQPAEKIVDGGLTYVSRVFEAPGVPGVHGLQQMNQAPDRPGGTYAADIGQDRWLVTLFGAGGTQPPLDDHEWRAYAESLDNPDLRALLADAKPVGPSHQHLDTRNRCRQYDKLPRRPERLVALGDAYCAFNPVYGQGMTVAVLQAVELGKALAGRESLDGLAHHVQRRVARLAQVPWLMATSEDRVWAAVVGGRKASAPLRMTAWYKQRLLYLAVHDKDPAVLRTFFSVFHMLKSPAAMAHPRIMAKVILRARSPHTAQEPASALT</sequence>
<evidence type="ECO:0000259" key="1">
    <source>
        <dbReference type="Pfam" id="PF01494"/>
    </source>
</evidence>
<organism evidence="2 3">
    <name type="scientific">Streptomyces iconiensis</name>
    <dbReference type="NCBI Taxonomy" id="1384038"/>
    <lineage>
        <taxon>Bacteria</taxon>
        <taxon>Bacillati</taxon>
        <taxon>Actinomycetota</taxon>
        <taxon>Actinomycetes</taxon>
        <taxon>Kitasatosporales</taxon>
        <taxon>Streptomycetaceae</taxon>
        <taxon>Streptomyces</taxon>
    </lineage>
</organism>
<evidence type="ECO:0000313" key="3">
    <source>
        <dbReference type="Proteomes" id="UP001214441"/>
    </source>
</evidence>
<keyword evidence="2" id="KW-0560">Oxidoreductase</keyword>